<name>W9Z0U6_9EURO</name>
<dbReference type="GeneID" id="19159954"/>
<evidence type="ECO:0000313" key="2">
    <source>
        <dbReference type="EMBL" id="EXJ88149.1"/>
    </source>
</evidence>
<dbReference type="HOGENOM" id="CLU_403321_0_0_1"/>
<feature type="region of interest" description="Disordered" evidence="1">
    <location>
        <begin position="515"/>
        <end position="561"/>
    </location>
</feature>
<dbReference type="RefSeq" id="XP_007724155.1">
    <property type="nucleotide sequence ID" value="XM_007725965.1"/>
</dbReference>
<feature type="compositionally biased region" description="Polar residues" evidence="1">
    <location>
        <begin position="519"/>
        <end position="545"/>
    </location>
</feature>
<reference evidence="2 3" key="1">
    <citation type="submission" date="2013-03" db="EMBL/GenBank/DDBJ databases">
        <title>The Genome Sequence of Capronia coronata CBS 617.96.</title>
        <authorList>
            <consortium name="The Broad Institute Genomics Platform"/>
            <person name="Cuomo C."/>
            <person name="de Hoog S."/>
            <person name="Gorbushina A."/>
            <person name="Walker B."/>
            <person name="Young S.K."/>
            <person name="Zeng Q."/>
            <person name="Gargeya S."/>
            <person name="Fitzgerald M."/>
            <person name="Haas B."/>
            <person name="Abouelleil A."/>
            <person name="Allen A.W."/>
            <person name="Alvarado L."/>
            <person name="Arachchi H.M."/>
            <person name="Berlin A.M."/>
            <person name="Chapman S.B."/>
            <person name="Gainer-Dewar J."/>
            <person name="Goldberg J."/>
            <person name="Griggs A."/>
            <person name="Gujja S."/>
            <person name="Hansen M."/>
            <person name="Howarth C."/>
            <person name="Imamovic A."/>
            <person name="Ireland A."/>
            <person name="Larimer J."/>
            <person name="McCowan C."/>
            <person name="Murphy C."/>
            <person name="Pearson M."/>
            <person name="Poon T.W."/>
            <person name="Priest M."/>
            <person name="Roberts A."/>
            <person name="Saif S."/>
            <person name="Shea T."/>
            <person name="Sisk P."/>
            <person name="Sykes S."/>
            <person name="Wortman J."/>
            <person name="Nusbaum C."/>
            <person name="Birren B."/>
        </authorList>
    </citation>
    <scope>NUCLEOTIDE SEQUENCE [LARGE SCALE GENOMIC DNA]</scope>
    <source>
        <strain evidence="2 3">CBS 617.96</strain>
    </source>
</reference>
<sequence>MPGIAIPASTTMVFQCWSTLPEAERLLCVGQTLLRKKFDGRQAWPPAGCLLERWEQEIDFKVGKILGDEENESLVRDSDGLGYTCSHVLLMLSKAERRKAIPFIVCYHEDKKKAKGAVKVLSMSNEMRRFGFQYLALKGPLILAGDGPSQGPHPGYPAWNIDSVCGKHVLACRPPIDSQTQGIRATLGGVLKFGPESYYGLTSAHVFFNLFDRRKQTTSSKEDIGIGHSLSDARQFQSAAGAGNRPHPSNITPEAPASHAMFSIHQEDEVYDLENRHLVLKASDQHIGNVFHRDSTVIDPTRLYNPSLDWTLFEITNPRLWRSNITRLSESTSFIPRPGYNKKQAPGGNLIVLSGPGGPEAGVGLGMKSNICLPWSGKFVQAWLLDCELGVGSCGSWVIEPDSAVICGVIVAGSPETGLSWMLPADPIFKDILEKWEGSYEAPQDVFQISRDIRIDLEIDGNKRPGERRRDDGVQGSLPQIILPQHRPSSLAQAGALARSGVSSLLSTMSEAGRVRNPSVVSSDPSNFAKSTGDTVSELESSRTSQPTQQGQRTVQQRASKSDLKDVLGLPDVAFEFVYNCGDGFDAWYEFMDTHPNVLSVPVESFIKAASAAQAENLGGVMRSCVSKAVLLENYTSRVLVREVLREYFKPLIDGDREAMEKFFARRDELRKRVREQSESQQ</sequence>
<feature type="region of interest" description="Disordered" evidence="1">
    <location>
        <begin position="235"/>
        <end position="255"/>
    </location>
</feature>
<dbReference type="AlphaFoldDB" id="W9Z0U6"/>
<dbReference type="OrthoDB" id="4335139at2759"/>
<feature type="compositionally biased region" description="Low complexity" evidence="1">
    <location>
        <begin position="546"/>
        <end position="558"/>
    </location>
</feature>
<keyword evidence="3" id="KW-1185">Reference proteome</keyword>
<dbReference type="Proteomes" id="UP000019484">
    <property type="component" value="Unassembled WGS sequence"/>
</dbReference>
<evidence type="ECO:0000313" key="3">
    <source>
        <dbReference type="Proteomes" id="UP000019484"/>
    </source>
</evidence>
<evidence type="ECO:0000256" key="1">
    <source>
        <dbReference type="SAM" id="MobiDB-lite"/>
    </source>
</evidence>
<organism evidence="2 3">
    <name type="scientific">Capronia coronata CBS 617.96</name>
    <dbReference type="NCBI Taxonomy" id="1182541"/>
    <lineage>
        <taxon>Eukaryota</taxon>
        <taxon>Fungi</taxon>
        <taxon>Dikarya</taxon>
        <taxon>Ascomycota</taxon>
        <taxon>Pezizomycotina</taxon>
        <taxon>Eurotiomycetes</taxon>
        <taxon>Chaetothyriomycetidae</taxon>
        <taxon>Chaetothyriales</taxon>
        <taxon>Herpotrichiellaceae</taxon>
        <taxon>Capronia</taxon>
    </lineage>
</organism>
<accession>W9Z0U6</accession>
<proteinExistence type="predicted"/>
<comment type="caution">
    <text evidence="2">The sequence shown here is derived from an EMBL/GenBank/DDBJ whole genome shotgun (WGS) entry which is preliminary data.</text>
</comment>
<protein>
    <submittedName>
        <fullName evidence="2">Uncharacterized protein</fullName>
    </submittedName>
</protein>
<gene>
    <name evidence="2" type="ORF">A1O1_05077</name>
</gene>
<dbReference type="EMBL" id="AMWN01000004">
    <property type="protein sequence ID" value="EXJ88149.1"/>
    <property type="molecule type" value="Genomic_DNA"/>
</dbReference>